<name>A0A9Q2HEY6_9STAP</name>
<protein>
    <submittedName>
        <fullName evidence="3">DegV family protein with EDD domain</fullName>
    </submittedName>
</protein>
<dbReference type="SUPFAM" id="SSF82549">
    <property type="entry name" value="DAK1/DegV-like"/>
    <property type="match status" value="1"/>
</dbReference>
<dbReference type="AlphaFoldDB" id="A0A9Q2HEY6"/>
<comment type="function">
    <text evidence="1">May bind long-chain fatty acids, such as palmitate, and may play a role in lipid transport or fatty acid metabolism.</text>
</comment>
<dbReference type="InterPro" id="IPR003797">
    <property type="entry name" value="DegV"/>
</dbReference>
<evidence type="ECO:0000313" key="3">
    <source>
        <dbReference type="EMBL" id="MBB5175719.1"/>
    </source>
</evidence>
<proteinExistence type="predicted"/>
<dbReference type="Gene3D" id="3.30.1180.10">
    <property type="match status" value="1"/>
</dbReference>
<sequence length="293" mass="32629">MKIAVVVDSTSYLSDEIKRRNNIYTIPLNTIFDDEIYREDIDITPEEFYDKMRDREELPTTSQPSIGDYIILLEDLHKKGYTDVISLHLSGNISGTIQNAVAAGQSVDGIEVHPIDSDIACTPLGLLAVYAAQQKDKLPLDELLERLERFKSKEFIDSYFVVDDLTNLKKGGRLSNAQAFVGQLLKIKPILRFEDGKIVAIQKIRTKKKALNTVVGLIKDTIDRQNVENEAVTLTVIHANIDDEADEFIKELEAHFKGATVLKSHFGPVIGTHLGEKAIGVAITSFNADITGF</sequence>
<dbReference type="PROSITE" id="PS51482">
    <property type="entry name" value="DEGV"/>
    <property type="match status" value="1"/>
</dbReference>
<dbReference type="NCBIfam" id="TIGR00762">
    <property type="entry name" value="DegV"/>
    <property type="match status" value="1"/>
</dbReference>
<dbReference type="EMBL" id="JACHHF010000003">
    <property type="protein sequence ID" value="MBB5175719.1"/>
    <property type="molecule type" value="Genomic_DNA"/>
</dbReference>
<dbReference type="InterPro" id="IPR050270">
    <property type="entry name" value="DegV_domain_contain"/>
</dbReference>
<keyword evidence="2" id="KW-0446">Lipid-binding</keyword>
<keyword evidence="4" id="KW-1185">Reference proteome</keyword>
<dbReference type="InterPro" id="IPR043168">
    <property type="entry name" value="DegV_C"/>
</dbReference>
<organism evidence="3 4">
    <name type="scientific">Nosocomiicoccus ampullae</name>
    <dbReference type="NCBI Taxonomy" id="489910"/>
    <lineage>
        <taxon>Bacteria</taxon>
        <taxon>Bacillati</taxon>
        <taxon>Bacillota</taxon>
        <taxon>Bacilli</taxon>
        <taxon>Bacillales</taxon>
        <taxon>Staphylococcaceae</taxon>
        <taxon>Nosocomiicoccus</taxon>
    </lineage>
</organism>
<reference evidence="3 4" key="1">
    <citation type="submission" date="2020-08" db="EMBL/GenBank/DDBJ databases">
        <title>Genomic Encyclopedia of Type Strains, Phase IV (KMG-IV): sequencing the most valuable type-strain genomes for metagenomic binning, comparative biology and taxonomic classification.</title>
        <authorList>
            <person name="Goeker M."/>
        </authorList>
    </citation>
    <scope>NUCLEOTIDE SEQUENCE [LARGE SCALE GENOMIC DNA]</scope>
    <source>
        <strain evidence="3 4">DSM 19163</strain>
    </source>
</reference>
<dbReference type="Proteomes" id="UP000579136">
    <property type="component" value="Unassembled WGS sequence"/>
</dbReference>
<comment type="caution">
    <text evidence="3">The sequence shown here is derived from an EMBL/GenBank/DDBJ whole genome shotgun (WGS) entry which is preliminary data.</text>
</comment>
<dbReference type="PANTHER" id="PTHR33434:SF2">
    <property type="entry name" value="FATTY ACID-BINDING PROTEIN TM_1468"/>
    <property type="match status" value="1"/>
</dbReference>
<dbReference type="RefSeq" id="WP_183673274.1">
    <property type="nucleotide sequence ID" value="NZ_CBCRYX010000002.1"/>
</dbReference>
<evidence type="ECO:0000256" key="2">
    <source>
        <dbReference type="ARBA" id="ARBA00023121"/>
    </source>
</evidence>
<dbReference type="Pfam" id="PF02645">
    <property type="entry name" value="DegV"/>
    <property type="match status" value="1"/>
</dbReference>
<accession>A0A9Q2HEY6</accession>
<dbReference type="PANTHER" id="PTHR33434">
    <property type="entry name" value="DEGV DOMAIN-CONTAINING PROTEIN DR_1986-RELATED"/>
    <property type="match status" value="1"/>
</dbReference>
<gene>
    <name evidence="3" type="ORF">HNQ45_000594</name>
</gene>
<dbReference type="Gene3D" id="3.40.50.10170">
    <property type="match status" value="1"/>
</dbReference>
<evidence type="ECO:0000313" key="4">
    <source>
        <dbReference type="Proteomes" id="UP000579136"/>
    </source>
</evidence>
<dbReference type="GO" id="GO:0008289">
    <property type="term" value="F:lipid binding"/>
    <property type="evidence" value="ECO:0007669"/>
    <property type="project" value="UniProtKB-KW"/>
</dbReference>
<evidence type="ECO:0000256" key="1">
    <source>
        <dbReference type="ARBA" id="ARBA00003238"/>
    </source>
</evidence>